<organism evidence="4">
    <name type="scientific">Picea sitchensis</name>
    <name type="common">Sitka spruce</name>
    <name type="synonym">Pinus sitchensis</name>
    <dbReference type="NCBI Taxonomy" id="3332"/>
    <lineage>
        <taxon>Eukaryota</taxon>
        <taxon>Viridiplantae</taxon>
        <taxon>Streptophyta</taxon>
        <taxon>Embryophyta</taxon>
        <taxon>Tracheophyta</taxon>
        <taxon>Spermatophyta</taxon>
        <taxon>Pinopsida</taxon>
        <taxon>Pinidae</taxon>
        <taxon>Conifers I</taxon>
        <taxon>Pinales</taxon>
        <taxon>Pinaceae</taxon>
        <taxon>Picea</taxon>
    </lineage>
</organism>
<dbReference type="GO" id="GO:0016491">
    <property type="term" value="F:oxidoreductase activity"/>
    <property type="evidence" value="ECO:0007669"/>
    <property type="project" value="UniProtKB-KW"/>
</dbReference>
<dbReference type="PANTHER" id="PTHR43625:SF81">
    <property type="entry name" value="OS01G0618100 PROTEIN"/>
    <property type="match status" value="1"/>
</dbReference>
<accession>A9NYT1</accession>
<keyword evidence="1" id="KW-0521">NADP</keyword>
<keyword evidence="2" id="KW-0560">Oxidoreductase</keyword>
<dbReference type="InterPro" id="IPR023210">
    <property type="entry name" value="NADP_OxRdtase_dom"/>
</dbReference>
<dbReference type="Gene3D" id="3.10.580.10">
    <property type="entry name" value="CBS-domain"/>
    <property type="match status" value="1"/>
</dbReference>
<evidence type="ECO:0000256" key="2">
    <source>
        <dbReference type="ARBA" id="ARBA00023002"/>
    </source>
</evidence>
<dbReference type="SUPFAM" id="SSF51430">
    <property type="entry name" value="NAD(P)-linked oxidoreductase"/>
    <property type="match status" value="1"/>
</dbReference>
<dbReference type="InterPro" id="IPR036812">
    <property type="entry name" value="NAD(P)_OxRdtase_dom_sf"/>
</dbReference>
<dbReference type="AlphaFoldDB" id="A9NYT1"/>
<evidence type="ECO:0000259" key="3">
    <source>
        <dbReference type="Pfam" id="PF00248"/>
    </source>
</evidence>
<sequence>MASIPRIKLGTQGFEVTKLGLGCMGLSAFYGTPVAEEDGISLIHHAFNRGITFFDTADMYGPFTNEVLVGKALKSLPREKVQLATKFGNVAIEGVFHVKGSAEYVRKACEDSLKRLDVEYIDLYYQHRVDTTVPIEETVALAKQVLDKLIGLKKNKSLSDRAFLAVVRLQTISGFTDNHLSPYILERVSFEDPVEKIMLPYLEANPLPASLQLCKVVMRFFRENAVPVTDQWGHCIGVVYREDCNELNAQLSSMMRSPPPFVTSCTSIGRAIAFLLEQKYKMIVVVKSESNYDGAFGYSMGRTVGFLTSQHLFSLVCPASHINR</sequence>
<dbReference type="Gene3D" id="3.20.20.100">
    <property type="entry name" value="NADP-dependent oxidoreductase domain"/>
    <property type="match status" value="1"/>
</dbReference>
<reference evidence="4" key="1">
    <citation type="journal article" date="2008" name="BMC Genomics">
        <title>A conifer genomics resource of 200,000 spruce (Picea spp.) ESTs and 6,464 high-quality, sequence-finished full-length cDNAs for Sitka spruce (Picea sitchensis).</title>
        <authorList>
            <person name="Ralph S.G."/>
            <person name="Chun H.J."/>
            <person name="Kolosova N."/>
            <person name="Cooper D."/>
            <person name="Oddy C."/>
            <person name="Ritland C.E."/>
            <person name="Kirkpatrick R."/>
            <person name="Moore R."/>
            <person name="Barber S."/>
            <person name="Holt R.A."/>
            <person name="Jones S.J."/>
            <person name="Marra M.A."/>
            <person name="Douglas C.J."/>
            <person name="Ritland K."/>
            <person name="Bohlmann J."/>
        </authorList>
    </citation>
    <scope>NUCLEOTIDE SEQUENCE</scope>
    <source>
        <tissue evidence="4">Green portion of the leader tissue</tissue>
    </source>
</reference>
<dbReference type="PANTHER" id="PTHR43625">
    <property type="entry name" value="AFLATOXIN B1 ALDEHYDE REDUCTASE"/>
    <property type="match status" value="1"/>
</dbReference>
<evidence type="ECO:0000256" key="1">
    <source>
        <dbReference type="ARBA" id="ARBA00022857"/>
    </source>
</evidence>
<dbReference type="Pfam" id="PF00248">
    <property type="entry name" value="Aldo_ket_red"/>
    <property type="match status" value="1"/>
</dbReference>
<feature type="domain" description="NADP-dependent oxidoreductase" evidence="3">
    <location>
        <begin position="18"/>
        <end position="144"/>
    </location>
</feature>
<name>A9NYT1_PICSI</name>
<protein>
    <recommendedName>
        <fullName evidence="3">NADP-dependent oxidoreductase domain-containing protein</fullName>
    </recommendedName>
</protein>
<dbReference type="SUPFAM" id="SSF54631">
    <property type="entry name" value="CBS-domain pair"/>
    <property type="match status" value="1"/>
</dbReference>
<dbReference type="InterPro" id="IPR046342">
    <property type="entry name" value="CBS_dom_sf"/>
</dbReference>
<dbReference type="GO" id="GO:0005737">
    <property type="term" value="C:cytoplasm"/>
    <property type="evidence" value="ECO:0007669"/>
    <property type="project" value="TreeGrafter"/>
</dbReference>
<proteinExistence type="evidence at transcript level"/>
<dbReference type="EMBL" id="EF086532">
    <property type="protein sequence ID" value="ABK25792.1"/>
    <property type="molecule type" value="mRNA"/>
</dbReference>
<dbReference type="InterPro" id="IPR050791">
    <property type="entry name" value="Aldo-Keto_reductase"/>
</dbReference>
<evidence type="ECO:0000313" key="4">
    <source>
        <dbReference type="EMBL" id="ABK25792.1"/>
    </source>
</evidence>